<protein>
    <submittedName>
        <fullName evidence="1">Uncharacterized protein</fullName>
    </submittedName>
</protein>
<sequence length="153" mass="15981">MSTLTESTDIILKAATRLEKLAQLAAPSTKDTGEGAIQDALQSAGLFGGPGLPGKKSYTKSELTLDLKGKVANLIFGILDGLNPQFNGKINGTLTVTPTGDVTVNISGSRAGDVQPKMQATFGPSMSKALQVAKIFPPENVTALWFQNIGFTT</sequence>
<name>A0A0F9T7C0_9ZZZZ</name>
<proteinExistence type="predicted"/>
<evidence type="ECO:0000313" key="1">
    <source>
        <dbReference type="EMBL" id="KKN70832.1"/>
    </source>
</evidence>
<organism evidence="1">
    <name type="scientific">marine sediment metagenome</name>
    <dbReference type="NCBI Taxonomy" id="412755"/>
    <lineage>
        <taxon>unclassified sequences</taxon>
        <taxon>metagenomes</taxon>
        <taxon>ecological metagenomes</taxon>
    </lineage>
</organism>
<dbReference type="EMBL" id="LAZR01000396">
    <property type="protein sequence ID" value="KKN70832.1"/>
    <property type="molecule type" value="Genomic_DNA"/>
</dbReference>
<dbReference type="AlphaFoldDB" id="A0A0F9T7C0"/>
<comment type="caution">
    <text evidence="1">The sequence shown here is derived from an EMBL/GenBank/DDBJ whole genome shotgun (WGS) entry which is preliminary data.</text>
</comment>
<gene>
    <name evidence="1" type="ORF">LCGC14_0427240</name>
</gene>
<reference evidence="1" key="1">
    <citation type="journal article" date="2015" name="Nature">
        <title>Complex archaea that bridge the gap between prokaryotes and eukaryotes.</title>
        <authorList>
            <person name="Spang A."/>
            <person name="Saw J.H."/>
            <person name="Jorgensen S.L."/>
            <person name="Zaremba-Niedzwiedzka K."/>
            <person name="Martijn J."/>
            <person name="Lind A.E."/>
            <person name="van Eijk R."/>
            <person name="Schleper C."/>
            <person name="Guy L."/>
            <person name="Ettema T.J."/>
        </authorList>
    </citation>
    <scope>NUCLEOTIDE SEQUENCE</scope>
</reference>
<accession>A0A0F9T7C0</accession>